<dbReference type="EMBL" id="FQWH01000023">
    <property type="protein sequence ID" value="SHH82482.1"/>
    <property type="molecule type" value="Genomic_DNA"/>
</dbReference>
<reference evidence="1 2" key="1">
    <citation type="submission" date="2016-11" db="EMBL/GenBank/DDBJ databases">
        <authorList>
            <person name="Jaros S."/>
            <person name="Januszkiewicz K."/>
            <person name="Wedrychowicz H."/>
        </authorList>
    </citation>
    <scope>NUCLEOTIDE SEQUENCE [LARGE SCALE GENOMIC DNA]</scope>
    <source>
        <strain evidence="1 2">DSM 6792</strain>
    </source>
</reference>
<dbReference type="RefSeq" id="WP_073411902.1">
    <property type="nucleotide sequence ID" value="NZ_FQWH01000023.1"/>
</dbReference>
<evidence type="ECO:0000313" key="1">
    <source>
        <dbReference type="EMBL" id="SHH82482.1"/>
    </source>
</evidence>
<sequence length="111" mass="12979">MKMYIIVKDDIPDKLVPVITAHASLACYKKYESNEDMIKWINGIFKKVVCIANDIEFDRLKNETDFVLLTESYLDNKEVCLAFCPREIYSKKFQFLKMWTPQNISNGKSSL</sequence>
<dbReference type="AlphaFoldDB" id="A0A1M5W4N7"/>
<gene>
    <name evidence="1" type="ORF">SAMN05444388_12329</name>
</gene>
<evidence type="ECO:0000313" key="2">
    <source>
        <dbReference type="Proteomes" id="UP000184112"/>
    </source>
</evidence>
<protein>
    <submittedName>
        <fullName evidence="1">Peptidyl-tRNA hydrolase PTH2</fullName>
    </submittedName>
</protein>
<accession>A0A1M5W4N7</accession>
<keyword evidence="1" id="KW-0378">Hydrolase</keyword>
<dbReference type="GO" id="GO:0016787">
    <property type="term" value="F:hydrolase activity"/>
    <property type="evidence" value="ECO:0007669"/>
    <property type="project" value="UniProtKB-KW"/>
</dbReference>
<dbReference type="Proteomes" id="UP000184112">
    <property type="component" value="Unassembled WGS sequence"/>
</dbReference>
<name>A0A1M5W4N7_FLAJO</name>
<dbReference type="InterPro" id="IPR023476">
    <property type="entry name" value="Pep_tRNA_hydro_II_dom_sf"/>
</dbReference>
<proteinExistence type="predicted"/>
<dbReference type="PROSITE" id="PS51257">
    <property type="entry name" value="PROKAR_LIPOPROTEIN"/>
    <property type="match status" value="1"/>
</dbReference>
<organism evidence="1 2">
    <name type="scientific">Flavobacterium johnsoniae</name>
    <name type="common">Cytophaga johnsonae</name>
    <dbReference type="NCBI Taxonomy" id="986"/>
    <lineage>
        <taxon>Bacteria</taxon>
        <taxon>Pseudomonadati</taxon>
        <taxon>Bacteroidota</taxon>
        <taxon>Flavobacteriia</taxon>
        <taxon>Flavobacteriales</taxon>
        <taxon>Flavobacteriaceae</taxon>
        <taxon>Flavobacterium</taxon>
    </lineage>
</organism>
<dbReference type="SUPFAM" id="SSF102462">
    <property type="entry name" value="Peptidyl-tRNA hydrolase II"/>
    <property type="match status" value="1"/>
</dbReference>